<evidence type="ECO:0000256" key="7">
    <source>
        <dbReference type="ARBA" id="ARBA00023014"/>
    </source>
</evidence>
<evidence type="ECO:0000256" key="3">
    <source>
        <dbReference type="ARBA" id="ARBA00022617"/>
    </source>
</evidence>
<dbReference type="InterPro" id="IPR007197">
    <property type="entry name" value="rSAM"/>
</dbReference>
<dbReference type="SFLD" id="SFLDF00562">
    <property type="entry name" value="HemN-like__clustered_with_heat"/>
    <property type="match status" value="1"/>
</dbReference>
<evidence type="ECO:0000256" key="9">
    <source>
        <dbReference type="RuleBase" id="RU364116"/>
    </source>
</evidence>
<keyword evidence="4 9" id="KW-0949">S-adenosyl-L-methionine</keyword>
<dbReference type="STRING" id="1123285.SAMN05660235_02617"/>
<organism evidence="11 12">
    <name type="scientific">Sporolituus thermophilus DSM 23256</name>
    <dbReference type="NCBI Taxonomy" id="1123285"/>
    <lineage>
        <taxon>Bacteria</taxon>
        <taxon>Bacillati</taxon>
        <taxon>Bacillota</taxon>
        <taxon>Negativicutes</taxon>
        <taxon>Selenomonadales</taxon>
        <taxon>Sporomusaceae</taxon>
        <taxon>Sporolituus</taxon>
    </lineage>
</organism>
<dbReference type="Pfam" id="PF06969">
    <property type="entry name" value="HemN_C"/>
    <property type="match status" value="1"/>
</dbReference>
<evidence type="ECO:0000313" key="11">
    <source>
        <dbReference type="EMBL" id="SDF74867.1"/>
    </source>
</evidence>
<reference evidence="12" key="1">
    <citation type="submission" date="2016-10" db="EMBL/GenBank/DDBJ databases">
        <authorList>
            <person name="Varghese N."/>
            <person name="Submissions S."/>
        </authorList>
    </citation>
    <scope>NUCLEOTIDE SEQUENCE [LARGE SCALE GENOMIC DNA]</scope>
    <source>
        <strain evidence="12">DSM 23256</strain>
    </source>
</reference>
<dbReference type="InterPro" id="IPR058240">
    <property type="entry name" value="rSAM_sf"/>
</dbReference>
<dbReference type="SFLD" id="SFLDF00288">
    <property type="entry name" value="HemN-like__clustered_with_nucl"/>
    <property type="match status" value="1"/>
</dbReference>
<keyword evidence="5 9" id="KW-0479">Metal-binding</keyword>
<comment type="subcellular location">
    <subcellularLocation>
        <location evidence="9">Cytoplasm</location>
    </subcellularLocation>
</comment>
<dbReference type="PANTHER" id="PTHR13932">
    <property type="entry name" value="COPROPORPHYRINIGEN III OXIDASE"/>
    <property type="match status" value="1"/>
</dbReference>
<dbReference type="RefSeq" id="WP_093691571.1">
    <property type="nucleotide sequence ID" value="NZ_FNBU01000026.1"/>
</dbReference>
<dbReference type="Proteomes" id="UP000243333">
    <property type="component" value="Unassembled WGS sequence"/>
</dbReference>
<dbReference type="InterPro" id="IPR006638">
    <property type="entry name" value="Elp3/MiaA/NifB-like_rSAM"/>
</dbReference>
<dbReference type="InterPro" id="IPR010723">
    <property type="entry name" value="HemN_C"/>
</dbReference>
<keyword evidence="12" id="KW-1185">Reference proteome</keyword>
<evidence type="ECO:0000256" key="8">
    <source>
        <dbReference type="ARBA" id="ARBA00023186"/>
    </source>
</evidence>
<protein>
    <recommendedName>
        <fullName evidence="2 9">Heme chaperone HemW</fullName>
    </recommendedName>
</protein>
<evidence type="ECO:0000256" key="5">
    <source>
        <dbReference type="ARBA" id="ARBA00022723"/>
    </source>
</evidence>
<dbReference type="OrthoDB" id="9808022at2"/>
<dbReference type="InterPro" id="IPR034505">
    <property type="entry name" value="Coproporphyrinogen-III_oxidase"/>
</dbReference>
<evidence type="ECO:0000256" key="4">
    <source>
        <dbReference type="ARBA" id="ARBA00022691"/>
    </source>
</evidence>
<evidence type="ECO:0000256" key="6">
    <source>
        <dbReference type="ARBA" id="ARBA00023004"/>
    </source>
</evidence>
<comment type="function">
    <text evidence="9">Probably acts as a heme chaperone, transferring heme to an unknown acceptor. Binds one molecule of heme per monomer, possibly covalently. Binds 1 [4Fe-4S] cluster. The cluster is coordinated with 3 cysteines and an exchangeable S-adenosyl-L-methionine.</text>
</comment>
<dbReference type="GO" id="GO:0004109">
    <property type="term" value="F:coproporphyrinogen oxidase activity"/>
    <property type="evidence" value="ECO:0007669"/>
    <property type="project" value="InterPro"/>
</dbReference>
<dbReference type="AlphaFoldDB" id="A0A1G7NLU1"/>
<dbReference type="SFLD" id="SFLDG01082">
    <property type="entry name" value="B12-binding_domain_containing"/>
    <property type="match status" value="1"/>
</dbReference>
<comment type="similarity">
    <text evidence="1">Belongs to the anaerobic coproporphyrinogen-III oxidase family. HemW subfamily.</text>
</comment>
<dbReference type="GO" id="GO:0005737">
    <property type="term" value="C:cytoplasm"/>
    <property type="evidence" value="ECO:0007669"/>
    <property type="project" value="UniProtKB-SubCell"/>
</dbReference>
<sequence length="380" mass="42403">MKLGLYIHIPFCRQKCLYCDFPSYDNLTHLYQDYIDALCREIAEQKSRFSGWVVDTVYIGGGTPTVLPGELLGRLFASLTATFSLEPAVEITVEANPGTVNLPLLKALRSWGVNRLSFGVQTFVPRLLPLLGRVHTAEQGIEAVELARAAGFDNINLDLMYGLPEQRQADVADSLSRATELGVPHLSVYGLKVEDGTPFAVSHAAGKLALPDETEEEAMYDFAAAFLRQAGYCRYEVSNYCLPGYECRHNLKYWHYQPFLGLGAAAYSFVDGVRWANTPHVTEYIQAQRKGALAIQEREVLDRQTQIAEFIFLALRTAAGLDSGIFQERFGISFWDAYRATIDTLAQRGLVERCGNRLRLTDLGMKFGNIVFSSFLPDKA</sequence>
<keyword evidence="9" id="KW-0004">4Fe-4S</keyword>
<dbReference type="GO" id="GO:0046872">
    <property type="term" value="F:metal ion binding"/>
    <property type="evidence" value="ECO:0007669"/>
    <property type="project" value="UniProtKB-UniRule"/>
</dbReference>
<proteinExistence type="inferred from homology"/>
<keyword evidence="7 9" id="KW-0411">Iron-sulfur</keyword>
<dbReference type="InterPro" id="IPR004559">
    <property type="entry name" value="HemW-like"/>
</dbReference>
<feature type="domain" description="Radical SAM core" evidence="10">
    <location>
        <begin position="1"/>
        <end position="236"/>
    </location>
</feature>
<name>A0A1G7NLU1_9FIRM</name>
<dbReference type="NCBIfam" id="TIGR00539">
    <property type="entry name" value="hemN_rel"/>
    <property type="match status" value="1"/>
</dbReference>
<dbReference type="InterPro" id="IPR013785">
    <property type="entry name" value="Aldolase_TIM"/>
</dbReference>
<evidence type="ECO:0000259" key="10">
    <source>
        <dbReference type="PROSITE" id="PS51918"/>
    </source>
</evidence>
<dbReference type="CDD" id="cd01335">
    <property type="entry name" value="Radical_SAM"/>
    <property type="match status" value="1"/>
</dbReference>
<gene>
    <name evidence="11" type="ORF">SAMN05660235_02617</name>
</gene>
<keyword evidence="6 9" id="KW-0408">Iron</keyword>
<evidence type="ECO:0000256" key="1">
    <source>
        <dbReference type="ARBA" id="ARBA00006100"/>
    </source>
</evidence>
<keyword evidence="9" id="KW-0963">Cytoplasm</keyword>
<dbReference type="SFLD" id="SFLDG01065">
    <property type="entry name" value="anaerobic_coproporphyrinogen-I"/>
    <property type="match status" value="1"/>
</dbReference>
<dbReference type="Gene3D" id="3.20.20.70">
    <property type="entry name" value="Aldolase class I"/>
    <property type="match status" value="1"/>
</dbReference>
<evidence type="ECO:0000256" key="2">
    <source>
        <dbReference type="ARBA" id="ARBA00017228"/>
    </source>
</evidence>
<dbReference type="Pfam" id="PF04055">
    <property type="entry name" value="Radical_SAM"/>
    <property type="match status" value="1"/>
</dbReference>
<dbReference type="PANTHER" id="PTHR13932:SF5">
    <property type="entry name" value="RADICAL S-ADENOSYL METHIONINE DOMAIN-CONTAINING PROTEIN 1, MITOCHONDRIAL"/>
    <property type="match status" value="1"/>
</dbReference>
<dbReference type="PROSITE" id="PS51918">
    <property type="entry name" value="RADICAL_SAM"/>
    <property type="match status" value="1"/>
</dbReference>
<dbReference type="GO" id="GO:0006779">
    <property type="term" value="P:porphyrin-containing compound biosynthetic process"/>
    <property type="evidence" value="ECO:0007669"/>
    <property type="project" value="InterPro"/>
</dbReference>
<keyword evidence="8 9" id="KW-0143">Chaperone</keyword>
<evidence type="ECO:0000313" key="12">
    <source>
        <dbReference type="Proteomes" id="UP000243333"/>
    </source>
</evidence>
<dbReference type="EMBL" id="FNBU01000026">
    <property type="protein sequence ID" value="SDF74867.1"/>
    <property type="molecule type" value="Genomic_DNA"/>
</dbReference>
<dbReference type="SMART" id="SM00729">
    <property type="entry name" value="Elp3"/>
    <property type="match status" value="1"/>
</dbReference>
<dbReference type="SUPFAM" id="SSF102114">
    <property type="entry name" value="Radical SAM enzymes"/>
    <property type="match status" value="1"/>
</dbReference>
<dbReference type="GO" id="GO:0051539">
    <property type="term" value="F:4 iron, 4 sulfur cluster binding"/>
    <property type="evidence" value="ECO:0007669"/>
    <property type="project" value="UniProtKB-UniRule"/>
</dbReference>
<dbReference type="SFLD" id="SFLDS00029">
    <property type="entry name" value="Radical_SAM"/>
    <property type="match status" value="1"/>
</dbReference>
<keyword evidence="3 9" id="KW-0349">Heme</keyword>
<accession>A0A1G7NLU1</accession>